<keyword evidence="3" id="KW-1185">Reference proteome</keyword>
<feature type="transmembrane region" description="Helical" evidence="1">
    <location>
        <begin position="76"/>
        <end position="98"/>
    </location>
</feature>
<dbReference type="OrthoDB" id="1132160at2"/>
<keyword evidence="1" id="KW-0472">Membrane</keyword>
<sequence length="173" mass="19811">MNNSSFLRILLKFIIIWILQIVVLKQFQFWPVGTYHYEAFVYPLFILLLPVGIHINLMLIIAFVAGLIMDGAYNTLGVHAASSIFLAYCRNAFLSWVIPRGLDDNLIPSLKRLDFFPFLRYAALGLLAYLVFYYSMVFFSPVYFIDITIKTLLSFTVSIFFTLILAGVLNGLD</sequence>
<protein>
    <submittedName>
        <fullName evidence="2">Rod shape-determining protein MreD</fullName>
    </submittedName>
</protein>
<evidence type="ECO:0000313" key="2">
    <source>
        <dbReference type="EMBL" id="AEE51410.1"/>
    </source>
</evidence>
<feature type="transmembrane region" description="Helical" evidence="1">
    <location>
        <begin position="40"/>
        <end position="69"/>
    </location>
</feature>
<feature type="transmembrane region" description="Helical" evidence="1">
    <location>
        <begin position="118"/>
        <end position="145"/>
    </location>
</feature>
<keyword evidence="1" id="KW-1133">Transmembrane helix</keyword>
<dbReference type="EMBL" id="CP002691">
    <property type="protein sequence ID" value="AEE51410.1"/>
    <property type="molecule type" value="Genomic_DNA"/>
</dbReference>
<dbReference type="KEGG" id="hhy:Halhy_3555"/>
<keyword evidence="1" id="KW-0812">Transmembrane</keyword>
<dbReference type="AlphaFoldDB" id="F4KXP9"/>
<reference key="2">
    <citation type="submission" date="2011-04" db="EMBL/GenBank/DDBJ databases">
        <title>Complete sequence of chromosome of Haliscomenobacter hydrossis DSM 1100.</title>
        <authorList>
            <consortium name="US DOE Joint Genome Institute (JGI-PGF)"/>
            <person name="Lucas S."/>
            <person name="Han J."/>
            <person name="Lapidus A."/>
            <person name="Bruce D."/>
            <person name="Goodwin L."/>
            <person name="Pitluck S."/>
            <person name="Peters L."/>
            <person name="Kyrpides N."/>
            <person name="Mavromatis K."/>
            <person name="Ivanova N."/>
            <person name="Ovchinnikova G."/>
            <person name="Pagani I."/>
            <person name="Daligault H."/>
            <person name="Detter J.C."/>
            <person name="Han C."/>
            <person name="Land M."/>
            <person name="Hauser L."/>
            <person name="Markowitz V."/>
            <person name="Cheng J.-F."/>
            <person name="Hugenholtz P."/>
            <person name="Woyke T."/>
            <person name="Wu D."/>
            <person name="Verbarg S."/>
            <person name="Frueling A."/>
            <person name="Brambilla E."/>
            <person name="Klenk H.-P."/>
            <person name="Eisen J.A."/>
        </authorList>
    </citation>
    <scope>NUCLEOTIDE SEQUENCE</scope>
    <source>
        <strain>DSM 1100</strain>
    </source>
</reference>
<name>F4KXP9_HALH1</name>
<dbReference type="HOGENOM" id="CLU_125324_0_0_10"/>
<evidence type="ECO:0000256" key="1">
    <source>
        <dbReference type="SAM" id="Phobius"/>
    </source>
</evidence>
<feature type="transmembrane region" description="Helical" evidence="1">
    <location>
        <begin position="9"/>
        <end position="28"/>
    </location>
</feature>
<gene>
    <name evidence="2" type="ordered locus">Halhy_3555</name>
</gene>
<reference evidence="2 3" key="1">
    <citation type="journal article" date="2011" name="Stand. Genomic Sci.">
        <title>Complete genome sequence of Haliscomenobacter hydrossis type strain (O).</title>
        <authorList>
            <consortium name="US DOE Joint Genome Institute (JGI-PGF)"/>
            <person name="Daligault H."/>
            <person name="Lapidus A."/>
            <person name="Zeytun A."/>
            <person name="Nolan M."/>
            <person name="Lucas S."/>
            <person name="Del Rio T.G."/>
            <person name="Tice H."/>
            <person name="Cheng J.F."/>
            <person name="Tapia R."/>
            <person name="Han C."/>
            <person name="Goodwin L."/>
            <person name="Pitluck S."/>
            <person name="Liolios K."/>
            <person name="Pagani I."/>
            <person name="Ivanova N."/>
            <person name="Huntemann M."/>
            <person name="Mavromatis K."/>
            <person name="Mikhailova N."/>
            <person name="Pati A."/>
            <person name="Chen A."/>
            <person name="Palaniappan K."/>
            <person name="Land M."/>
            <person name="Hauser L."/>
            <person name="Brambilla E.M."/>
            <person name="Rohde M."/>
            <person name="Verbarg S."/>
            <person name="Goker M."/>
            <person name="Bristow J."/>
            <person name="Eisen J.A."/>
            <person name="Markowitz V."/>
            <person name="Hugenholtz P."/>
            <person name="Kyrpides N.C."/>
            <person name="Klenk H.P."/>
            <person name="Woyke T."/>
        </authorList>
    </citation>
    <scope>NUCLEOTIDE SEQUENCE [LARGE SCALE GENOMIC DNA]</scope>
    <source>
        <strain evidence="3">ATCC 27775 / DSM 1100 / LMG 10767 / O</strain>
    </source>
</reference>
<proteinExistence type="predicted"/>
<feature type="transmembrane region" description="Helical" evidence="1">
    <location>
        <begin position="152"/>
        <end position="172"/>
    </location>
</feature>
<dbReference type="RefSeq" id="WP_013765950.1">
    <property type="nucleotide sequence ID" value="NC_015510.1"/>
</dbReference>
<organism evidence="2 3">
    <name type="scientific">Haliscomenobacter hydrossis (strain ATCC 27775 / DSM 1100 / LMG 10767 / O)</name>
    <dbReference type="NCBI Taxonomy" id="760192"/>
    <lineage>
        <taxon>Bacteria</taxon>
        <taxon>Pseudomonadati</taxon>
        <taxon>Bacteroidota</taxon>
        <taxon>Saprospiria</taxon>
        <taxon>Saprospirales</taxon>
        <taxon>Haliscomenobacteraceae</taxon>
        <taxon>Haliscomenobacter</taxon>
    </lineage>
</organism>
<dbReference type="STRING" id="760192.Halhy_3555"/>
<evidence type="ECO:0000313" key="3">
    <source>
        <dbReference type="Proteomes" id="UP000008461"/>
    </source>
</evidence>
<dbReference type="Proteomes" id="UP000008461">
    <property type="component" value="Chromosome"/>
</dbReference>
<dbReference type="eggNOG" id="ENOG50328XK">
    <property type="taxonomic scope" value="Bacteria"/>
</dbReference>
<accession>F4KXP9</accession>